<proteinExistence type="predicted"/>
<evidence type="ECO:0000313" key="2">
    <source>
        <dbReference type="Proteomes" id="UP001057452"/>
    </source>
</evidence>
<comment type="caution">
    <text evidence="1">The sequence shown here is derived from an EMBL/GenBank/DDBJ whole genome shotgun (WGS) entry which is preliminary data.</text>
</comment>
<gene>
    <name evidence="1" type="ORF">KUCAC02_019589</name>
</gene>
<organism evidence="1 2">
    <name type="scientific">Chaenocephalus aceratus</name>
    <name type="common">Blackfin icefish</name>
    <name type="synonym">Chaenichthys aceratus</name>
    <dbReference type="NCBI Taxonomy" id="36190"/>
    <lineage>
        <taxon>Eukaryota</taxon>
        <taxon>Metazoa</taxon>
        <taxon>Chordata</taxon>
        <taxon>Craniata</taxon>
        <taxon>Vertebrata</taxon>
        <taxon>Euteleostomi</taxon>
        <taxon>Actinopterygii</taxon>
        <taxon>Neopterygii</taxon>
        <taxon>Teleostei</taxon>
        <taxon>Neoteleostei</taxon>
        <taxon>Acanthomorphata</taxon>
        <taxon>Eupercaria</taxon>
        <taxon>Perciformes</taxon>
        <taxon>Notothenioidei</taxon>
        <taxon>Channichthyidae</taxon>
        <taxon>Chaenocephalus</taxon>
    </lineage>
</organism>
<dbReference type="Proteomes" id="UP001057452">
    <property type="component" value="Chromosome 24"/>
</dbReference>
<reference evidence="1" key="1">
    <citation type="submission" date="2022-05" db="EMBL/GenBank/DDBJ databases">
        <title>Chromosome-level genome of Chaenocephalus aceratus.</title>
        <authorList>
            <person name="Park H."/>
        </authorList>
    </citation>
    <scope>NUCLEOTIDE SEQUENCE</scope>
    <source>
        <strain evidence="1">KU_202001</strain>
    </source>
</reference>
<name>A0ACB9VPL7_CHAAC</name>
<feature type="non-terminal residue" evidence="1">
    <location>
        <position position="1"/>
    </location>
</feature>
<feature type="non-terminal residue" evidence="1">
    <location>
        <position position="68"/>
    </location>
</feature>
<evidence type="ECO:0000313" key="1">
    <source>
        <dbReference type="EMBL" id="KAI4801713.1"/>
    </source>
</evidence>
<keyword evidence="2" id="KW-1185">Reference proteome</keyword>
<sequence>IGSQTCIVMYYLCNKYVQAPGLLGSTALRISNHTAALSTAAAGKWLFKPPDHVMPQSSLDKLFDNNKK</sequence>
<protein>
    <submittedName>
        <fullName evidence="1">Uncharacterized protein</fullName>
    </submittedName>
</protein>
<dbReference type="EMBL" id="CM043808">
    <property type="protein sequence ID" value="KAI4801713.1"/>
    <property type="molecule type" value="Genomic_DNA"/>
</dbReference>
<accession>A0ACB9VPL7</accession>